<dbReference type="OMA" id="CHNTFRR"/>
<evidence type="ECO:0000256" key="4">
    <source>
        <dbReference type="ARBA" id="ARBA00022695"/>
    </source>
</evidence>
<accession>A0A3Q2CKW1</accession>
<proteinExistence type="inferred from homology"/>
<dbReference type="Ensembl" id="ENSCVAT00000005922.1">
    <property type="protein sequence ID" value="ENSCVAP00000005892.1"/>
    <property type="gene ID" value="ENSCVAG00000007345.1"/>
</dbReference>
<evidence type="ECO:0000256" key="6">
    <source>
        <dbReference type="ARBA" id="ARBA00047597"/>
    </source>
</evidence>
<dbReference type="PANTHER" id="PTHR10339">
    <property type="entry name" value="ADP-RIBOSYLTRANSFERASE"/>
    <property type="match status" value="1"/>
</dbReference>
<dbReference type="AlphaFoldDB" id="A0A3Q2CKW1"/>
<dbReference type="SUPFAM" id="SSF56399">
    <property type="entry name" value="ADP-ribosylation"/>
    <property type="match status" value="1"/>
</dbReference>
<organism evidence="8 9">
    <name type="scientific">Cyprinodon variegatus</name>
    <name type="common">Sheepshead minnow</name>
    <dbReference type="NCBI Taxonomy" id="28743"/>
    <lineage>
        <taxon>Eukaryota</taxon>
        <taxon>Metazoa</taxon>
        <taxon>Chordata</taxon>
        <taxon>Craniata</taxon>
        <taxon>Vertebrata</taxon>
        <taxon>Euteleostomi</taxon>
        <taxon>Actinopterygii</taxon>
        <taxon>Neopterygii</taxon>
        <taxon>Teleostei</taxon>
        <taxon>Neoteleostei</taxon>
        <taxon>Acanthomorphata</taxon>
        <taxon>Ovalentaria</taxon>
        <taxon>Atherinomorphae</taxon>
        <taxon>Cyprinodontiformes</taxon>
        <taxon>Cyprinodontidae</taxon>
        <taxon>Cyprinodon</taxon>
    </lineage>
</organism>
<dbReference type="Proteomes" id="UP000265020">
    <property type="component" value="Unassembled WGS sequence"/>
</dbReference>
<reference evidence="8" key="1">
    <citation type="submission" date="2025-08" db="UniProtKB">
        <authorList>
            <consortium name="Ensembl"/>
        </authorList>
    </citation>
    <scope>IDENTIFICATION</scope>
</reference>
<keyword evidence="3 7" id="KW-0808">Transferase</keyword>
<dbReference type="PANTHER" id="PTHR10339:SF27">
    <property type="entry name" value="NAD(P)(+)--ARGININE ADP-RIBOSYLTRANSFERASE"/>
    <property type="match status" value="1"/>
</dbReference>
<keyword evidence="7" id="KW-0520">NAD</keyword>
<evidence type="ECO:0000256" key="5">
    <source>
        <dbReference type="ARBA" id="ARBA00022857"/>
    </source>
</evidence>
<dbReference type="Pfam" id="PF01129">
    <property type="entry name" value="ART"/>
    <property type="match status" value="1"/>
</dbReference>
<dbReference type="EC" id="2.4.2.31" evidence="7"/>
<evidence type="ECO:0000256" key="7">
    <source>
        <dbReference type="RuleBase" id="RU361228"/>
    </source>
</evidence>
<evidence type="ECO:0000256" key="1">
    <source>
        <dbReference type="ARBA" id="ARBA00009558"/>
    </source>
</evidence>
<evidence type="ECO:0000256" key="2">
    <source>
        <dbReference type="ARBA" id="ARBA00022676"/>
    </source>
</evidence>
<dbReference type="GeneTree" id="ENSGT01030000234601"/>
<name>A0A3Q2CKW1_CYPVA</name>
<dbReference type="PRINTS" id="PR00970">
    <property type="entry name" value="RIBTRNSFRASE"/>
</dbReference>
<keyword evidence="2 7" id="KW-0328">Glycosyltransferase</keyword>
<dbReference type="InterPro" id="IPR000768">
    <property type="entry name" value="ART"/>
</dbReference>
<keyword evidence="9" id="KW-1185">Reference proteome</keyword>
<comment type="catalytic activity">
    <reaction evidence="6 7">
        <text>L-arginyl-[protein] + NAD(+) = N(omega)-(ADP-D-ribosyl)-L-arginyl-[protein] + nicotinamide + H(+)</text>
        <dbReference type="Rhea" id="RHEA:19149"/>
        <dbReference type="Rhea" id="RHEA-COMP:10532"/>
        <dbReference type="Rhea" id="RHEA-COMP:15087"/>
        <dbReference type="ChEBI" id="CHEBI:15378"/>
        <dbReference type="ChEBI" id="CHEBI:17154"/>
        <dbReference type="ChEBI" id="CHEBI:29965"/>
        <dbReference type="ChEBI" id="CHEBI:57540"/>
        <dbReference type="ChEBI" id="CHEBI:142554"/>
        <dbReference type="EC" id="2.4.2.31"/>
    </reaction>
</comment>
<sequence>MSKKINKCRSVCVSFILQSFFFSILQFCALSSRWRARQLPACCSNVNLILHFTQFYKNSVDDMYSDCKDEMTEKIKEFSKELKQKDYDWENEKKQIIKYHPFLTPDELTALRVYTKNENGVYRKFNIATRTGKSEYGDSFEYHTLHFLLASAIQKLKKDDKNKNYITYRRTTSTFEKKEEKIRLGSFTSSSLNPDFKDYGNETCFKITTNYGADIIKYSAHPEEEEVLIPPYEEFKFVEEEVKALSDCKTVYVLKSTGTKSNLDCNLVKKNSLFCCFG</sequence>
<evidence type="ECO:0000313" key="9">
    <source>
        <dbReference type="Proteomes" id="UP000265020"/>
    </source>
</evidence>
<dbReference type="GO" id="GO:0003950">
    <property type="term" value="F:NAD+ poly-ADP-ribosyltransferase activity"/>
    <property type="evidence" value="ECO:0007669"/>
    <property type="project" value="TreeGrafter"/>
</dbReference>
<protein>
    <recommendedName>
        <fullName evidence="7">NAD(P)(+)--arginine ADP-ribosyltransferase</fullName>
        <ecNumber evidence="7">2.4.2.31</ecNumber>
    </recommendedName>
    <alternativeName>
        <fullName evidence="7">Mono(ADP-ribosyl)transferase</fullName>
    </alternativeName>
</protein>
<evidence type="ECO:0000313" key="8">
    <source>
        <dbReference type="Ensembl" id="ENSCVAP00000005892.1"/>
    </source>
</evidence>
<dbReference type="PROSITE" id="PS51996">
    <property type="entry name" value="TR_MART"/>
    <property type="match status" value="1"/>
</dbReference>
<keyword evidence="4" id="KW-0548">Nucleotidyltransferase</keyword>
<dbReference type="GO" id="GO:0106274">
    <property type="term" value="F:NAD+-protein-arginine ADP-ribosyltransferase activity"/>
    <property type="evidence" value="ECO:0007669"/>
    <property type="project" value="UniProtKB-EC"/>
</dbReference>
<dbReference type="Gene3D" id="3.90.176.10">
    <property type="entry name" value="Toxin ADP-ribosyltransferase, Chain A, domain 1"/>
    <property type="match status" value="1"/>
</dbReference>
<comment type="similarity">
    <text evidence="1 7">Belongs to the Arg-specific ADP-ribosyltransferase family.</text>
</comment>
<reference evidence="8" key="2">
    <citation type="submission" date="2025-09" db="UniProtKB">
        <authorList>
            <consortium name="Ensembl"/>
        </authorList>
    </citation>
    <scope>IDENTIFICATION</scope>
</reference>
<dbReference type="GO" id="GO:0016779">
    <property type="term" value="F:nucleotidyltransferase activity"/>
    <property type="evidence" value="ECO:0007669"/>
    <property type="project" value="UniProtKB-KW"/>
</dbReference>
<evidence type="ECO:0000256" key="3">
    <source>
        <dbReference type="ARBA" id="ARBA00022679"/>
    </source>
</evidence>
<dbReference type="InterPro" id="IPR050999">
    <property type="entry name" value="ADP-ribosyltransferase_ARG"/>
</dbReference>
<keyword evidence="5 7" id="KW-0521">NADP</keyword>